<evidence type="ECO:0000313" key="2">
    <source>
        <dbReference type="Proteomes" id="UP000005442"/>
    </source>
</evidence>
<dbReference type="KEGG" id="mrh:MycrhN_4390"/>
<proteinExistence type="predicted"/>
<dbReference type="RefSeq" id="WP_014212634.1">
    <property type="nucleotide sequence ID" value="NC_016604.1"/>
</dbReference>
<name>G8RLR3_MYCRN</name>
<dbReference type="Pfam" id="PF13469">
    <property type="entry name" value="Sulfotransfer_3"/>
    <property type="match status" value="1"/>
</dbReference>
<organism evidence="1 2">
    <name type="scientific">Mycolicibacterium rhodesiae (strain NBB3)</name>
    <name type="common">Mycobacterium rhodesiae</name>
    <dbReference type="NCBI Taxonomy" id="710685"/>
    <lineage>
        <taxon>Bacteria</taxon>
        <taxon>Bacillati</taxon>
        <taxon>Actinomycetota</taxon>
        <taxon>Actinomycetes</taxon>
        <taxon>Mycobacteriales</taxon>
        <taxon>Mycobacteriaceae</taxon>
        <taxon>Mycolicibacterium</taxon>
    </lineage>
</organism>
<dbReference type="STRING" id="710685.MycrhN_4390"/>
<dbReference type="EMBL" id="CP003169">
    <property type="protein sequence ID" value="AEV74886.1"/>
    <property type="molecule type" value="Genomic_DNA"/>
</dbReference>
<accession>G8RLR3</accession>
<evidence type="ECO:0000313" key="1">
    <source>
        <dbReference type="EMBL" id="AEV74886.1"/>
    </source>
</evidence>
<dbReference type="PATRIC" id="fig|710685.3.peg.4402"/>
<dbReference type="HOGENOM" id="CLU_053496_0_0_11"/>
<protein>
    <submittedName>
        <fullName evidence="1">Sulfotransferase family protein</fullName>
    </submittedName>
</protein>
<keyword evidence="1" id="KW-0808">Transferase</keyword>
<reference evidence="1 2" key="1">
    <citation type="submission" date="2011-12" db="EMBL/GenBank/DDBJ databases">
        <title>Complete sequence of Mycobacterium rhodesiae NBB3.</title>
        <authorList>
            <consortium name="US DOE Joint Genome Institute"/>
            <person name="Lucas S."/>
            <person name="Han J."/>
            <person name="Lapidus A."/>
            <person name="Cheng J.-F."/>
            <person name="Goodwin L."/>
            <person name="Pitluck S."/>
            <person name="Peters L."/>
            <person name="Mikhailova N."/>
            <person name="Gu W."/>
            <person name="Detter J.C."/>
            <person name="Han C."/>
            <person name="Tapia R."/>
            <person name="Land M."/>
            <person name="Hauser L."/>
            <person name="Kyrpides N."/>
            <person name="Ivanova N."/>
            <person name="Pagani I."/>
            <person name="Mattes T."/>
            <person name="Holmes A."/>
            <person name="Rutledge P."/>
            <person name="Paulsen I."/>
            <person name="Coleman N."/>
            <person name="Woyke T."/>
        </authorList>
    </citation>
    <scope>NUCLEOTIDE SEQUENCE [LARGE SCALE GENOMIC DNA]</scope>
    <source>
        <strain evidence="1 2">NBB3</strain>
    </source>
</reference>
<sequence>MQRRLRSRGVIHIAIDAPPRPLPIRVLNLGYRTARRFGARPMKLRKRALMDRASRQANGLKDFGDPRFEEGLDRLIDALESEDRLNGIGRIIATSHITNLLRQRLLLTEHLRTHPEIRLEVIEKPIFLVGAPRTGTTITHHLLSQDDRFRYPLTWECDELHPPLDPATMQTDPRIKRSQKLIDRSLSLAPDLDAAHPMGAWEAQECALLHAYAFHSETFHVMFNCQSYDRWLAEQDRTWVYEEQRLLLQYMQSGGLRPAESWLLKTPPHMNNIDKILTVFPDARLVTTYREPTEVVASSCKLTGTVFAMVDDNVDWHDHGRYMRWRTGGMLERNVELREQFAARSDQFLDFPMDRMVGEPMACVEEIYSHFGIELTEQTRRKMVRFMAKRGQSARKPNIYDAADYGLDVDELWPQFQYYRDFYGIEDTRDRPQQ</sequence>
<dbReference type="PANTHER" id="PTHR36451:SF1">
    <property type="entry name" value="OMEGA-HYDROXY-BETA-DIHYDROMENAQUINONE-9 SULFOTRANSFERASE STF3"/>
    <property type="match status" value="1"/>
</dbReference>
<dbReference type="Gene3D" id="3.40.50.300">
    <property type="entry name" value="P-loop containing nucleotide triphosphate hydrolases"/>
    <property type="match status" value="1"/>
</dbReference>
<keyword evidence="2" id="KW-1185">Reference proteome</keyword>
<dbReference type="InterPro" id="IPR052736">
    <property type="entry name" value="Stf3_sulfotransferase"/>
</dbReference>
<dbReference type="AlphaFoldDB" id="G8RLR3"/>
<gene>
    <name evidence="1" type="ordered locus">MycrhN_4390</name>
</gene>
<dbReference type="GO" id="GO:0016740">
    <property type="term" value="F:transferase activity"/>
    <property type="evidence" value="ECO:0007669"/>
    <property type="project" value="UniProtKB-KW"/>
</dbReference>
<dbReference type="SUPFAM" id="SSF52540">
    <property type="entry name" value="P-loop containing nucleoside triphosphate hydrolases"/>
    <property type="match status" value="1"/>
</dbReference>
<dbReference type="InterPro" id="IPR027417">
    <property type="entry name" value="P-loop_NTPase"/>
</dbReference>
<dbReference type="eggNOG" id="COG0446">
    <property type="taxonomic scope" value="Bacteria"/>
</dbReference>
<dbReference type="Proteomes" id="UP000005442">
    <property type="component" value="Chromosome"/>
</dbReference>
<dbReference type="PANTHER" id="PTHR36451">
    <property type="entry name" value="PAPS-DEPENDENT SULFOTRANSFERASE STF3"/>
    <property type="match status" value="1"/>
</dbReference>